<evidence type="ECO:0000313" key="2">
    <source>
        <dbReference type="WBParaSite" id="ES5_v2.g13905.t1"/>
    </source>
</evidence>
<proteinExistence type="predicted"/>
<organism evidence="1 2">
    <name type="scientific">Panagrolaimus sp. ES5</name>
    <dbReference type="NCBI Taxonomy" id="591445"/>
    <lineage>
        <taxon>Eukaryota</taxon>
        <taxon>Metazoa</taxon>
        <taxon>Ecdysozoa</taxon>
        <taxon>Nematoda</taxon>
        <taxon>Chromadorea</taxon>
        <taxon>Rhabditida</taxon>
        <taxon>Tylenchina</taxon>
        <taxon>Panagrolaimomorpha</taxon>
        <taxon>Panagrolaimoidea</taxon>
        <taxon>Panagrolaimidae</taxon>
        <taxon>Panagrolaimus</taxon>
    </lineage>
</organism>
<name>A0AC34FAW9_9BILA</name>
<accession>A0AC34FAW9</accession>
<evidence type="ECO:0000313" key="1">
    <source>
        <dbReference type="Proteomes" id="UP000887579"/>
    </source>
</evidence>
<dbReference type="Proteomes" id="UP000887579">
    <property type="component" value="Unplaced"/>
</dbReference>
<sequence>MNIFAAVEAKQVAAQEAQRASFYVERAIQSRQEKIVQAEGEAQAAKLLGESMKHDAGFLKLRKIRAAQEIAKTISTSANRIYLPSNTLMLNIADEDYLSSIDKKAIRR</sequence>
<dbReference type="WBParaSite" id="ES5_v2.g13905.t1">
    <property type="protein sequence ID" value="ES5_v2.g13905.t1"/>
    <property type="gene ID" value="ES5_v2.g13905"/>
</dbReference>
<reference evidence="2" key="1">
    <citation type="submission" date="2022-11" db="UniProtKB">
        <authorList>
            <consortium name="WormBaseParasite"/>
        </authorList>
    </citation>
    <scope>IDENTIFICATION</scope>
</reference>
<protein>
    <submittedName>
        <fullName evidence="2">Prohibitin</fullName>
    </submittedName>
</protein>